<organism evidence="3 4">
    <name type="scientific">Riccia sorocarpa</name>
    <dbReference type="NCBI Taxonomy" id="122646"/>
    <lineage>
        <taxon>Eukaryota</taxon>
        <taxon>Viridiplantae</taxon>
        <taxon>Streptophyta</taxon>
        <taxon>Embryophyta</taxon>
        <taxon>Marchantiophyta</taxon>
        <taxon>Marchantiopsida</taxon>
        <taxon>Marchantiidae</taxon>
        <taxon>Marchantiales</taxon>
        <taxon>Ricciaceae</taxon>
        <taxon>Riccia</taxon>
    </lineage>
</organism>
<evidence type="ECO:0000259" key="2">
    <source>
        <dbReference type="Pfam" id="PF03639"/>
    </source>
</evidence>
<comment type="caution">
    <text evidence="3">The sequence shown here is derived from an EMBL/GenBank/DDBJ whole genome shotgun (WGS) entry which is preliminary data.</text>
</comment>
<feature type="region of interest" description="Disordered" evidence="1">
    <location>
        <begin position="319"/>
        <end position="342"/>
    </location>
</feature>
<dbReference type="Gene3D" id="2.70.98.30">
    <property type="entry name" value="Golgi alpha-mannosidase II, domain 4"/>
    <property type="match status" value="1"/>
</dbReference>
<evidence type="ECO:0000256" key="1">
    <source>
        <dbReference type="SAM" id="MobiDB-lite"/>
    </source>
</evidence>
<reference evidence="3 4" key="1">
    <citation type="submission" date="2024-09" db="EMBL/GenBank/DDBJ databases">
        <title>Chromosome-scale assembly of Riccia sorocarpa.</title>
        <authorList>
            <person name="Paukszto L."/>
        </authorList>
    </citation>
    <scope>NUCLEOTIDE SEQUENCE [LARGE SCALE GENOMIC DNA]</scope>
    <source>
        <strain evidence="3">LP-2024</strain>
        <tissue evidence="3">Aerial parts of the thallus</tissue>
    </source>
</reference>
<dbReference type="AlphaFoldDB" id="A0ABD3H436"/>
<proteinExistence type="predicted"/>
<dbReference type="Proteomes" id="UP001633002">
    <property type="component" value="Unassembled WGS sequence"/>
</dbReference>
<gene>
    <name evidence="3" type="ORF">R1sor_003112</name>
</gene>
<keyword evidence="4" id="KW-1185">Reference proteome</keyword>
<accession>A0ABD3H436</accession>
<dbReference type="InterPro" id="IPR005200">
    <property type="entry name" value="Endo-beta-glucanase"/>
</dbReference>
<evidence type="ECO:0000313" key="4">
    <source>
        <dbReference type="Proteomes" id="UP001633002"/>
    </source>
</evidence>
<dbReference type="InterPro" id="IPR040451">
    <property type="entry name" value="GH81_N"/>
</dbReference>
<feature type="domain" description="Glycosyl hydrolase family 81 N-terminal" evidence="2">
    <location>
        <begin position="30"/>
        <end position="69"/>
    </location>
</feature>
<sequence length="342" mass="38030">MVVVLEQAFAYASHTVAPDPTNLWAESIRKPPYPTNSGWLNFVLGDGTCAEYLHPYMIKSLTGGVSVCYRCRGVTPALIFQACCAKFDCGNPVFSTAHAVLELRSNPQETRHKLVLNDGQTWFIYSSSKLPVDKDLSLASHKGFKGVIRIALLPCGDDSEDFLDQHSKCYPVRGTADFTVPFRVKYVWKTLGRGELLMLSLPDHRVILQDHKITVLPQFSYVSIDGSLEGVVGDHWHLQTDPLHLGWYSLQGVNSPEARDDIIRAAIKEVDRVCPAKLTIRSTYFSGKALARAARVGLIAEELKCPAIVHRVQGVARSHRDAASERKAEEEVQEKGSKNGRW</sequence>
<dbReference type="Pfam" id="PF03639">
    <property type="entry name" value="Glyco_hydro_81"/>
    <property type="match status" value="2"/>
</dbReference>
<name>A0ABD3H436_9MARC</name>
<feature type="domain" description="Glycosyl hydrolase family 81 N-terminal" evidence="2">
    <location>
        <begin position="94"/>
        <end position="244"/>
    </location>
</feature>
<dbReference type="EMBL" id="JBJQOH010000006">
    <property type="protein sequence ID" value="KAL3685090.1"/>
    <property type="molecule type" value="Genomic_DNA"/>
</dbReference>
<dbReference type="PANTHER" id="PTHR31983">
    <property type="entry name" value="ENDO-1,3(4)-BETA-GLUCANASE 1"/>
    <property type="match status" value="1"/>
</dbReference>
<dbReference type="PANTHER" id="PTHR31983:SF0">
    <property type="entry name" value="GLUCAN ENDO-1,3-BETA-D-GLUCOSIDASE 2"/>
    <property type="match status" value="1"/>
</dbReference>
<protein>
    <recommendedName>
        <fullName evidence="2">Glycosyl hydrolase family 81 N-terminal domain-containing protein</fullName>
    </recommendedName>
</protein>
<evidence type="ECO:0000313" key="3">
    <source>
        <dbReference type="EMBL" id="KAL3685090.1"/>
    </source>
</evidence>